<dbReference type="Pfam" id="PF00550">
    <property type="entry name" value="PP-binding"/>
    <property type="match status" value="1"/>
</dbReference>
<dbReference type="InterPro" id="IPR025110">
    <property type="entry name" value="AMP-bd_C"/>
</dbReference>
<dbReference type="RefSeq" id="WP_020931155.1">
    <property type="nucleotide sequence ID" value="NZ_BHXC01000006.1"/>
</dbReference>
<sequence>MTDRPGSGHGGGTIHGVFRQRAAERPDAPALIHRDTTVSYRTLDRASDAFAAELARAGVGPGDVVPVLMPRSPRFVATVLAVLKRGAAYAALDPRWPRSRVAQLVARTDAPLLAAAPSHAQGWSRPVWVPEADLGEVAARPAVDLDAPPVRETDTACLFFTSGSTGRPKGVLSPHAGTVRLFAPARFMSVGPGTVMPQAAPLPWDAASLELWSMLLGGGTSVLVDEPYLTAHALRTLVRNAGLNTLWLTASIFHMLVEEDLGCFDGVRQLLVGGERLSPAHVHRFVAAHPDTALVNGYGPVESTVFTTTHRITPADCTAGGEIPVGRPVARTEVFVLDERSRPCPPGTTGEICVAGAGLANGYLADPAQTAKSFTDIETAPDGPRRIYRTGDLGHFSADGVLHYAGRADRQVKVRGHRIEPGEVEARIAALPGVGRCVVVPLMERGACVGLAAAYTPAAGAPVPADTVRDALAARLPEYLVPRALAAVDTFPLTRNGKLDTDALLELVTRRTGPDTPTAPGPRPDDASVTGQVAHAFAETLGTGGAVPHDASFFALGGDSLDGARLCVRIGARTGVPVPASVLIAGPTVRELAHWIEARAGDTEDPDRPAPGEPLPLLPAQNGFLYAQQLDPTDTSSHCELIWRASGDFVPRAFRAAVADVHRRHQALHARYVFDRRPVALLDGPPTPVPTIQLAPAADQEAGLLTIRRELARPLDIAAGENWRCAVAPLASGREWLLGLVLHHIAFDGGSVRPLADDLSAAYAARLRHRAPDTAPPPALAAVLAGARAQVNGAALAEQRAFWRAELTGVPPLTVPGPAAGDAPPGPTFRIPAADWAALEARAHGWGSTRFAVALAAYAEALAAVSGDRDLAIGAPLAKRYHPDTADAVGCLIDVVCFRMRPAGDGTADRVPALLAGVHAALAAQDVPFEEVVRLAADPARDRSRHPLFQTLFAVQSAPPQHLALDGCRTAFVGPRSDRALHELEVEVWPEDDGGAEVLLGHQPGTPARFVAEVAAVYRRLLRELAGGADPT</sequence>
<dbReference type="PANTHER" id="PTHR45527:SF1">
    <property type="entry name" value="FATTY ACID SYNTHASE"/>
    <property type="match status" value="1"/>
</dbReference>
<dbReference type="GO" id="GO:0043041">
    <property type="term" value="P:amino acid activation for nonribosomal peptide biosynthetic process"/>
    <property type="evidence" value="ECO:0007669"/>
    <property type="project" value="TreeGrafter"/>
</dbReference>
<dbReference type="Pfam" id="PF00668">
    <property type="entry name" value="Condensation"/>
    <property type="match status" value="1"/>
</dbReference>
<dbReference type="InterPro" id="IPR001242">
    <property type="entry name" value="Condensation_dom"/>
</dbReference>
<dbReference type="Gene3D" id="3.30.559.10">
    <property type="entry name" value="Chloramphenicol acetyltransferase-like domain"/>
    <property type="match status" value="1"/>
</dbReference>
<dbReference type="Gene3D" id="3.30.559.30">
    <property type="entry name" value="Nonribosomal peptide synthetase, condensation domain"/>
    <property type="match status" value="1"/>
</dbReference>
<dbReference type="InterPro" id="IPR020845">
    <property type="entry name" value="AMP-binding_CS"/>
</dbReference>
<dbReference type="InterPro" id="IPR045851">
    <property type="entry name" value="AMP-bd_C_sf"/>
</dbReference>
<organism evidence="6 7">
    <name type="scientific">Streptomyces noursei</name>
    <name type="common">Streptomyces albulus</name>
    <dbReference type="NCBI Taxonomy" id="1971"/>
    <lineage>
        <taxon>Bacteria</taxon>
        <taxon>Bacillati</taxon>
        <taxon>Actinomycetota</taxon>
        <taxon>Actinomycetes</taxon>
        <taxon>Kitasatosporales</taxon>
        <taxon>Streptomycetaceae</taxon>
        <taxon>Streptomyces</taxon>
    </lineage>
</organism>
<dbReference type="GO" id="GO:0005829">
    <property type="term" value="C:cytosol"/>
    <property type="evidence" value="ECO:0007669"/>
    <property type="project" value="TreeGrafter"/>
</dbReference>
<evidence type="ECO:0000259" key="5">
    <source>
        <dbReference type="PROSITE" id="PS50075"/>
    </source>
</evidence>
<evidence type="ECO:0000256" key="1">
    <source>
        <dbReference type="ARBA" id="ARBA00001957"/>
    </source>
</evidence>
<protein>
    <submittedName>
        <fullName evidence="6">Non-ribosomal peptide synthetase</fullName>
    </submittedName>
</protein>
<dbReference type="SMART" id="SM00823">
    <property type="entry name" value="PKS_PP"/>
    <property type="match status" value="1"/>
</dbReference>
<dbReference type="NCBIfam" id="TIGR01733">
    <property type="entry name" value="AA-adenyl-dom"/>
    <property type="match status" value="1"/>
</dbReference>
<evidence type="ECO:0000256" key="3">
    <source>
        <dbReference type="ARBA" id="ARBA00022553"/>
    </source>
</evidence>
<dbReference type="InterPro" id="IPR000873">
    <property type="entry name" value="AMP-dep_synth/lig_dom"/>
</dbReference>
<dbReference type="AlphaFoldDB" id="A0A401QT37"/>
<keyword evidence="3" id="KW-0597">Phosphoprotein</keyword>
<dbReference type="InterPro" id="IPR023213">
    <property type="entry name" value="CAT-like_dom_sf"/>
</dbReference>
<dbReference type="GO" id="GO:0047527">
    <property type="term" value="F:2,3-dihydroxybenzoate-serine ligase activity"/>
    <property type="evidence" value="ECO:0007669"/>
    <property type="project" value="TreeGrafter"/>
</dbReference>
<dbReference type="SUPFAM" id="SSF47336">
    <property type="entry name" value="ACP-like"/>
    <property type="match status" value="1"/>
</dbReference>
<gene>
    <name evidence="6" type="ORF">SALB_01196</name>
</gene>
<dbReference type="PANTHER" id="PTHR45527">
    <property type="entry name" value="NONRIBOSOMAL PEPTIDE SYNTHETASE"/>
    <property type="match status" value="1"/>
</dbReference>
<dbReference type="InterPro" id="IPR006162">
    <property type="entry name" value="Ppantetheine_attach_site"/>
</dbReference>
<evidence type="ECO:0000313" key="7">
    <source>
        <dbReference type="Proteomes" id="UP000288351"/>
    </source>
</evidence>
<dbReference type="Gene3D" id="3.30.300.30">
    <property type="match status" value="1"/>
</dbReference>
<dbReference type="SUPFAM" id="SSF56801">
    <property type="entry name" value="Acetyl-CoA synthetase-like"/>
    <property type="match status" value="1"/>
</dbReference>
<dbReference type="InterPro" id="IPR042099">
    <property type="entry name" value="ANL_N_sf"/>
</dbReference>
<reference evidence="6 7" key="1">
    <citation type="journal article" date="2019" name="Microbiol. Resour. Announc.">
        <title>Draft Genome Sequence of the Most Traditional epsilon-Poly-l-Lysine Producer, Streptomyces albulus NBRC14147.</title>
        <authorList>
            <person name="Yamanaka K."/>
            <person name="Hamano Y."/>
        </authorList>
    </citation>
    <scope>NUCLEOTIDE SEQUENCE [LARGE SCALE GENOMIC DNA]</scope>
    <source>
        <strain evidence="6 7">NBRC 14147</strain>
    </source>
</reference>
<dbReference type="GO" id="GO:0009366">
    <property type="term" value="C:enterobactin synthetase complex"/>
    <property type="evidence" value="ECO:0007669"/>
    <property type="project" value="TreeGrafter"/>
</dbReference>
<dbReference type="InterPro" id="IPR009081">
    <property type="entry name" value="PP-bd_ACP"/>
</dbReference>
<dbReference type="PROSITE" id="PS00455">
    <property type="entry name" value="AMP_BINDING"/>
    <property type="match status" value="1"/>
</dbReference>
<dbReference type="Gene3D" id="1.10.1200.10">
    <property type="entry name" value="ACP-like"/>
    <property type="match status" value="1"/>
</dbReference>
<dbReference type="EMBL" id="BHXC01000006">
    <property type="protein sequence ID" value="GCB88525.1"/>
    <property type="molecule type" value="Genomic_DNA"/>
</dbReference>
<dbReference type="InterPro" id="IPR010071">
    <property type="entry name" value="AA_adenyl_dom"/>
</dbReference>
<dbReference type="Pfam" id="PF00501">
    <property type="entry name" value="AMP-binding"/>
    <property type="match status" value="1"/>
</dbReference>
<evidence type="ECO:0000256" key="2">
    <source>
        <dbReference type="ARBA" id="ARBA00022450"/>
    </source>
</evidence>
<dbReference type="SUPFAM" id="SSF52777">
    <property type="entry name" value="CoA-dependent acyltransferases"/>
    <property type="match status" value="2"/>
</dbReference>
<proteinExistence type="predicted"/>
<comment type="cofactor">
    <cofactor evidence="1">
        <name>pantetheine 4'-phosphate</name>
        <dbReference type="ChEBI" id="CHEBI:47942"/>
    </cofactor>
</comment>
<dbReference type="Pfam" id="PF13193">
    <property type="entry name" value="AMP-binding_C"/>
    <property type="match status" value="1"/>
</dbReference>
<dbReference type="PROSITE" id="PS50075">
    <property type="entry name" value="CARRIER"/>
    <property type="match status" value="1"/>
</dbReference>
<dbReference type="GO" id="GO:0031177">
    <property type="term" value="F:phosphopantetheine binding"/>
    <property type="evidence" value="ECO:0007669"/>
    <property type="project" value="InterPro"/>
</dbReference>
<keyword evidence="2" id="KW-0596">Phosphopantetheine</keyword>
<dbReference type="InterPro" id="IPR036736">
    <property type="entry name" value="ACP-like_sf"/>
</dbReference>
<comment type="caution">
    <text evidence="6">The sequence shown here is derived from an EMBL/GenBank/DDBJ whole genome shotgun (WGS) entry which is preliminary data.</text>
</comment>
<feature type="region of interest" description="Disordered" evidence="4">
    <location>
        <begin position="510"/>
        <end position="529"/>
    </location>
</feature>
<evidence type="ECO:0000313" key="6">
    <source>
        <dbReference type="EMBL" id="GCB88525.1"/>
    </source>
</evidence>
<dbReference type="Proteomes" id="UP000288351">
    <property type="component" value="Unassembled WGS sequence"/>
</dbReference>
<dbReference type="GO" id="GO:0008610">
    <property type="term" value="P:lipid biosynthetic process"/>
    <property type="evidence" value="ECO:0007669"/>
    <property type="project" value="UniProtKB-ARBA"/>
</dbReference>
<feature type="domain" description="Carrier" evidence="5">
    <location>
        <begin position="524"/>
        <end position="600"/>
    </location>
</feature>
<name>A0A401QT37_STRNR</name>
<dbReference type="InterPro" id="IPR020806">
    <property type="entry name" value="PKS_PP-bd"/>
</dbReference>
<accession>A0A401QT37</accession>
<evidence type="ECO:0000256" key="4">
    <source>
        <dbReference type="SAM" id="MobiDB-lite"/>
    </source>
</evidence>
<dbReference type="PROSITE" id="PS00012">
    <property type="entry name" value="PHOSPHOPANTETHEINE"/>
    <property type="match status" value="1"/>
</dbReference>
<dbReference type="GO" id="GO:0009239">
    <property type="term" value="P:enterobactin biosynthetic process"/>
    <property type="evidence" value="ECO:0007669"/>
    <property type="project" value="TreeGrafter"/>
</dbReference>
<dbReference type="Gene3D" id="3.40.50.12780">
    <property type="entry name" value="N-terminal domain of ligase-like"/>
    <property type="match status" value="1"/>
</dbReference>